<accession>A0A0B2VBJ6</accession>
<proteinExistence type="predicted"/>
<organism evidence="1 2">
    <name type="scientific">Toxocara canis</name>
    <name type="common">Canine roundworm</name>
    <dbReference type="NCBI Taxonomy" id="6265"/>
    <lineage>
        <taxon>Eukaryota</taxon>
        <taxon>Metazoa</taxon>
        <taxon>Ecdysozoa</taxon>
        <taxon>Nematoda</taxon>
        <taxon>Chromadorea</taxon>
        <taxon>Rhabditida</taxon>
        <taxon>Spirurina</taxon>
        <taxon>Ascaridomorpha</taxon>
        <taxon>Ascaridoidea</taxon>
        <taxon>Toxocaridae</taxon>
        <taxon>Toxocara</taxon>
    </lineage>
</organism>
<evidence type="ECO:0000313" key="1">
    <source>
        <dbReference type="EMBL" id="KHN78834.1"/>
    </source>
</evidence>
<sequence>MNPHTMLPPFRLAQLASSFLQASKPGSRIITISVHDSHAPSYYEMTPCQAIDFVQNVVESAKPVGAYRRVSELPSQAIVGFLRNAAQMALRLPTECLSYADSESNMICRSDQPLWRYSVRSPKRFYLPNPA</sequence>
<comment type="caution">
    <text evidence="1">The sequence shown here is derived from an EMBL/GenBank/DDBJ whole genome shotgun (WGS) entry which is preliminary data.</text>
</comment>
<dbReference type="EMBL" id="JPKZ01002012">
    <property type="protein sequence ID" value="KHN78834.1"/>
    <property type="molecule type" value="Genomic_DNA"/>
</dbReference>
<reference evidence="1 2" key="1">
    <citation type="submission" date="2014-11" db="EMBL/GenBank/DDBJ databases">
        <title>Genetic blueprint of the zoonotic pathogen Toxocara canis.</title>
        <authorList>
            <person name="Zhu X.-Q."/>
            <person name="Korhonen P.K."/>
            <person name="Cai H."/>
            <person name="Young N.D."/>
            <person name="Nejsum P."/>
            <person name="von Samson-Himmelstjerna G."/>
            <person name="Boag P.R."/>
            <person name="Tan P."/>
            <person name="Li Q."/>
            <person name="Min J."/>
            <person name="Yang Y."/>
            <person name="Wang X."/>
            <person name="Fang X."/>
            <person name="Hall R.S."/>
            <person name="Hofmann A."/>
            <person name="Sternberg P.W."/>
            <person name="Jex A.R."/>
            <person name="Gasser R.B."/>
        </authorList>
    </citation>
    <scope>NUCLEOTIDE SEQUENCE [LARGE SCALE GENOMIC DNA]</scope>
    <source>
        <strain evidence="1">PN_DK_2014</strain>
    </source>
</reference>
<evidence type="ECO:0000313" key="2">
    <source>
        <dbReference type="Proteomes" id="UP000031036"/>
    </source>
</evidence>
<gene>
    <name evidence="1" type="ORF">Tcan_17295</name>
</gene>
<protein>
    <submittedName>
        <fullName evidence="1">Uncharacterized protein</fullName>
    </submittedName>
</protein>
<dbReference type="Proteomes" id="UP000031036">
    <property type="component" value="Unassembled WGS sequence"/>
</dbReference>
<name>A0A0B2VBJ6_TOXCA</name>
<keyword evidence="2" id="KW-1185">Reference proteome</keyword>
<dbReference type="AlphaFoldDB" id="A0A0B2VBJ6"/>